<sequence>MNRLIPQSDGNTKVLLDMLDVHLKNINGFIKTDFYDFKHIYDGPFLVSKTKSFPLESIIIVNIEQPTKHEIDPMDKGLVNRVFDYLNKVRKGEAFTMDGCPIPASQNIPGFCYIVCSLTENMRRYCNLLDLTKTNDGMRYFGYNKNYKTYIEVLSFEKLKN</sequence>
<dbReference type="OrthoDB" id="2041081at2"/>
<proteinExistence type="predicted"/>
<evidence type="ECO:0000313" key="1">
    <source>
        <dbReference type="EMBL" id="VEJ46152.1"/>
    </source>
</evidence>
<organism evidence="1 2">
    <name type="scientific">Bartonella vinsonii</name>
    <name type="common">Rochalimaea vinsonii</name>
    <dbReference type="NCBI Taxonomy" id="33047"/>
    <lineage>
        <taxon>Bacteria</taxon>
        <taxon>Pseudomonadati</taxon>
        <taxon>Pseudomonadota</taxon>
        <taxon>Alphaproteobacteria</taxon>
        <taxon>Hyphomicrobiales</taxon>
        <taxon>Bartonellaceae</taxon>
        <taxon>Bartonella</taxon>
    </lineage>
</organism>
<gene>
    <name evidence="1" type="ORF">NCTC12905_01847</name>
</gene>
<reference evidence="1 2" key="1">
    <citation type="submission" date="2018-12" db="EMBL/GenBank/DDBJ databases">
        <authorList>
            <consortium name="Pathogen Informatics"/>
        </authorList>
    </citation>
    <scope>NUCLEOTIDE SEQUENCE [LARGE SCALE GENOMIC DNA]</scope>
    <source>
        <strain evidence="1 2">NCTC12905</strain>
    </source>
</reference>
<accession>A0A3S4YI69</accession>
<dbReference type="Proteomes" id="UP000274201">
    <property type="component" value="Chromosome"/>
</dbReference>
<evidence type="ECO:0000313" key="2">
    <source>
        <dbReference type="Proteomes" id="UP000274201"/>
    </source>
</evidence>
<protein>
    <submittedName>
        <fullName evidence="1">Uncharacterized protein</fullName>
    </submittedName>
</protein>
<dbReference type="AlphaFoldDB" id="A0A3S4YI69"/>
<dbReference type="RefSeq" id="WP_126603983.1">
    <property type="nucleotide sequence ID" value="NZ_LR134529.1"/>
</dbReference>
<dbReference type="EMBL" id="LR134529">
    <property type="protein sequence ID" value="VEJ46152.1"/>
    <property type="molecule type" value="Genomic_DNA"/>
</dbReference>
<name>A0A3S4YI69_BARVI</name>